<keyword evidence="4" id="KW-0326">Glycosidase</keyword>
<evidence type="ECO:0000313" key="5">
    <source>
        <dbReference type="Proteomes" id="UP000325579"/>
    </source>
</evidence>
<dbReference type="GeneID" id="43668913"/>
<evidence type="ECO:0000259" key="1">
    <source>
        <dbReference type="Pfam" id="PF14498"/>
    </source>
</evidence>
<dbReference type="Proteomes" id="UP000325579">
    <property type="component" value="Unassembled WGS sequence"/>
</dbReference>
<dbReference type="RefSeq" id="XP_031945662.1">
    <property type="nucleotide sequence ID" value="XM_032084222.1"/>
</dbReference>
<dbReference type="Gene3D" id="1.50.10.10">
    <property type="match status" value="1"/>
</dbReference>
<evidence type="ECO:0000259" key="2">
    <source>
        <dbReference type="Pfam" id="PF21307"/>
    </source>
</evidence>
<dbReference type="OrthoDB" id="2848340at2759"/>
<dbReference type="SUPFAM" id="SSF48208">
    <property type="entry name" value="Six-hairpin glycosidases"/>
    <property type="match status" value="1"/>
</dbReference>
<proteinExistence type="predicted"/>
<organism evidence="4 5">
    <name type="scientific">Aspergillus pseudonomiae</name>
    <dbReference type="NCBI Taxonomy" id="1506151"/>
    <lineage>
        <taxon>Eukaryota</taxon>
        <taxon>Fungi</taxon>
        <taxon>Dikarya</taxon>
        <taxon>Ascomycota</taxon>
        <taxon>Pezizomycotina</taxon>
        <taxon>Eurotiomycetes</taxon>
        <taxon>Eurotiomycetidae</taxon>
        <taxon>Eurotiales</taxon>
        <taxon>Aspergillaceae</taxon>
        <taxon>Aspergillus</taxon>
        <taxon>Aspergillus subgen. Circumdati</taxon>
    </lineage>
</organism>
<evidence type="ECO:0000259" key="3">
    <source>
        <dbReference type="Pfam" id="PF22124"/>
    </source>
</evidence>
<protein>
    <submittedName>
        <fullName evidence="4">Six-hairpin glycosidase-like protein</fullName>
    </submittedName>
</protein>
<dbReference type="InterPro" id="IPR012341">
    <property type="entry name" value="6hp_glycosidase-like_sf"/>
</dbReference>
<dbReference type="EMBL" id="ML736744">
    <property type="protein sequence ID" value="KAE8408343.1"/>
    <property type="molecule type" value="Genomic_DNA"/>
</dbReference>
<dbReference type="InterPro" id="IPR027414">
    <property type="entry name" value="GH95_N_dom"/>
</dbReference>
<keyword evidence="5" id="KW-1185">Reference proteome</keyword>
<name>A0A5N7DQL4_9EURO</name>
<dbReference type="Pfam" id="PF21307">
    <property type="entry name" value="Glyco_hydro_95_C"/>
    <property type="match status" value="1"/>
</dbReference>
<dbReference type="InterPro" id="IPR049053">
    <property type="entry name" value="AFCA-like_C"/>
</dbReference>
<feature type="domain" description="Glycosyl hydrolase family 95 catalytic" evidence="3">
    <location>
        <begin position="287"/>
        <end position="703"/>
    </location>
</feature>
<keyword evidence="4" id="KW-0378">Hydrolase</keyword>
<dbReference type="InterPro" id="IPR054363">
    <property type="entry name" value="GH95_cat"/>
</dbReference>
<feature type="domain" description="Alpha fucosidase A-like C-terminal" evidence="2">
    <location>
        <begin position="705"/>
        <end position="777"/>
    </location>
</feature>
<evidence type="ECO:0000313" key="4">
    <source>
        <dbReference type="EMBL" id="KAE8408343.1"/>
    </source>
</evidence>
<gene>
    <name evidence="4" type="ORF">BDV37DRAFT_268694</name>
</gene>
<dbReference type="PIRSF" id="PIRSF007663">
    <property type="entry name" value="UCP007663"/>
    <property type="match status" value="1"/>
</dbReference>
<dbReference type="GO" id="GO:0005975">
    <property type="term" value="P:carbohydrate metabolic process"/>
    <property type="evidence" value="ECO:0007669"/>
    <property type="project" value="InterPro"/>
</dbReference>
<dbReference type="PANTHER" id="PTHR31084:SF0">
    <property type="entry name" value="ALPHA-L-FUCOSIDASE 2"/>
    <property type="match status" value="1"/>
</dbReference>
<accession>A0A5N6HY77</accession>
<accession>A0A5N7DQL4</accession>
<dbReference type="GO" id="GO:0004560">
    <property type="term" value="F:alpha-L-fucosidase activity"/>
    <property type="evidence" value="ECO:0007669"/>
    <property type="project" value="InterPro"/>
</dbReference>
<dbReference type="Pfam" id="PF22124">
    <property type="entry name" value="Glyco_hydro_95_cat"/>
    <property type="match status" value="1"/>
</dbReference>
<feature type="domain" description="Glycosyl hydrolase family 95 N-terminal" evidence="1">
    <location>
        <begin position="27"/>
        <end position="262"/>
    </location>
</feature>
<dbReference type="PANTHER" id="PTHR31084">
    <property type="entry name" value="ALPHA-L-FUCOSIDASE 2"/>
    <property type="match status" value="1"/>
</dbReference>
<dbReference type="InterPro" id="IPR016518">
    <property type="entry name" value="Alpha-L-fucosidase"/>
</dbReference>
<sequence length="793" mass="86859">MRLSSLLHLVVEATIAHALFDPSRFTWYTTPANNFSSTLPLGNGRLGAAVWGSTVENITLNENSIWGGQFMDRANPDAYNALDPVRSMLKQGNITAAGEMTLEKMVGSPDEPRAYHPLGSLVLDFGHEGSHIENYTRSLDLLKGRAVVDYEYHGVKFWREYVASHPAGVIAARLRASEGGRLEVAASLFRDRYVLENAATVGNNTGLLKLRATTAESDGINFSAAARIVAHGEGRVSRNASSVVIQNATVVDIFINAETSYRYADQTTWEAEIERKLDAAVLAGFPAIEKSATADHEALAGRVHLDLGSLGAAGQLPTDVRLERYKIDPDADPELVTLMFQFGRYSLIASSRDMGPSPLPPNLQGLWNEDFEPAWGGRYTVNINLEMNYWPAGVTNMAETLGPLISLLETVQPRGQDIARRMYHCDNDGYVLHHNTDLWGDAVPVNNGTKWTMWPMGGAWLSANLMEHYRFTQDAALLEERIWPLLRSAAQFYHCYLFPFNGYLSTGPSSSPENAFVVPDNMSQSGKEEGIDIAPTMDNTLLSELFHSIIETGKILGINNADTSKAVSTLPLIKPPQIGSYGQILEWRHEYEETEPGHRHMSPIFGLFPGSQMTPLVNSTLAAAAKVLLDHRIAHGSGSTGWSRAWTISLYSRSFDGDAAWNHTQVFLQTYPSANLWNTDSGPGSAFQIDGNFGFTAGVAEMLLQSHAGVVHLLPALPSAVPNGKVTGLVARGNFVVDMEWSGGKLTWARVTARAGGILAIRVQDGREFSVNDTVYREEISTAKGYIYEISPL</sequence>
<reference evidence="4 5" key="1">
    <citation type="submission" date="2019-04" db="EMBL/GenBank/DDBJ databases">
        <authorList>
            <consortium name="DOE Joint Genome Institute"/>
            <person name="Mondo S."/>
            <person name="Kjaerbolling I."/>
            <person name="Vesth T."/>
            <person name="Frisvad J.C."/>
            <person name="Nybo J.L."/>
            <person name="Theobald S."/>
            <person name="Kildgaard S."/>
            <person name="Isbrandt T."/>
            <person name="Kuo A."/>
            <person name="Sato A."/>
            <person name="Lyhne E.K."/>
            <person name="Kogle M.E."/>
            <person name="Wiebenga A."/>
            <person name="Kun R.S."/>
            <person name="Lubbers R.J."/>
            <person name="Makela M.R."/>
            <person name="Barry K."/>
            <person name="Chovatia M."/>
            <person name="Clum A."/>
            <person name="Daum C."/>
            <person name="Haridas S."/>
            <person name="He G."/>
            <person name="LaButti K."/>
            <person name="Lipzen A."/>
            <person name="Riley R."/>
            <person name="Salamov A."/>
            <person name="Simmons B.A."/>
            <person name="Magnuson J.K."/>
            <person name="Henrissat B."/>
            <person name="Mortensen U.H."/>
            <person name="Larsen T.O."/>
            <person name="Devries R.P."/>
            <person name="Grigoriev I.V."/>
            <person name="Machida M."/>
            <person name="Baker S.E."/>
            <person name="Andersen M.R."/>
            <person name="Cantor M.N."/>
            <person name="Hua S.X."/>
        </authorList>
    </citation>
    <scope>NUCLEOTIDE SEQUENCE [LARGE SCALE GENOMIC DNA]</scope>
    <source>
        <strain evidence="4 5">CBS 119388</strain>
    </source>
</reference>
<dbReference type="AlphaFoldDB" id="A0A5N7DQL4"/>
<dbReference type="InterPro" id="IPR008928">
    <property type="entry name" value="6-hairpin_glycosidase_sf"/>
</dbReference>
<dbReference type="Pfam" id="PF14498">
    <property type="entry name" value="Glyco_hyd_65N_2"/>
    <property type="match status" value="1"/>
</dbReference>